<dbReference type="EMBL" id="CM023470">
    <property type="protein sequence ID" value="KAH7978781.1"/>
    <property type="molecule type" value="Genomic_DNA"/>
</dbReference>
<organism evidence="1 2">
    <name type="scientific">Dermacentor silvarum</name>
    <name type="common">Tick</name>
    <dbReference type="NCBI Taxonomy" id="543639"/>
    <lineage>
        <taxon>Eukaryota</taxon>
        <taxon>Metazoa</taxon>
        <taxon>Ecdysozoa</taxon>
        <taxon>Arthropoda</taxon>
        <taxon>Chelicerata</taxon>
        <taxon>Arachnida</taxon>
        <taxon>Acari</taxon>
        <taxon>Parasitiformes</taxon>
        <taxon>Ixodida</taxon>
        <taxon>Ixodoidea</taxon>
        <taxon>Ixodidae</taxon>
        <taxon>Rhipicephalinae</taxon>
        <taxon>Dermacentor</taxon>
    </lineage>
</organism>
<keyword evidence="2" id="KW-1185">Reference proteome</keyword>
<gene>
    <name evidence="1" type="ORF">HPB49_006738</name>
</gene>
<protein>
    <submittedName>
        <fullName evidence="1">Uncharacterized protein</fullName>
    </submittedName>
</protein>
<sequence>MASRSEDTYAEARLRLPKASGSSGLSSHESDYGKGKRKKKATRKLSSADEEIPSPPASMIKRAKYITQPQRPTKEPLRDLPPPTHTEDDWAYDIAWETPPLPQRAVSQFDHCPNGPDPTSRGTTTPGSHSEDDWAYDIAWETPPLPQRAVSQFDHCPNGPDPTSRGTTTPGSHSALGLASVGLLDFALGSRADSISLLRNNGSLTCSPGPTPCYVHWPSLVHTTAPAVCANETSISAWVPVPQLLPHRHFSQDNIYCLPSATRAFSGLGGKSTMVFQFRLQNANETRGLAIDSAISSD</sequence>
<accession>A0ACB8DWR0</accession>
<proteinExistence type="predicted"/>
<evidence type="ECO:0000313" key="2">
    <source>
        <dbReference type="Proteomes" id="UP000821865"/>
    </source>
</evidence>
<comment type="caution">
    <text evidence="1">The sequence shown here is derived from an EMBL/GenBank/DDBJ whole genome shotgun (WGS) entry which is preliminary data.</text>
</comment>
<name>A0ACB8DWR0_DERSI</name>
<reference evidence="1" key="1">
    <citation type="submission" date="2020-05" db="EMBL/GenBank/DDBJ databases">
        <title>Large-scale comparative analyses of tick genomes elucidate their genetic diversity and vector capacities.</title>
        <authorList>
            <person name="Jia N."/>
            <person name="Wang J."/>
            <person name="Shi W."/>
            <person name="Du L."/>
            <person name="Sun Y."/>
            <person name="Zhan W."/>
            <person name="Jiang J."/>
            <person name="Wang Q."/>
            <person name="Zhang B."/>
            <person name="Ji P."/>
            <person name="Sakyi L.B."/>
            <person name="Cui X."/>
            <person name="Yuan T."/>
            <person name="Jiang B."/>
            <person name="Yang W."/>
            <person name="Lam T.T.-Y."/>
            <person name="Chang Q."/>
            <person name="Ding S."/>
            <person name="Wang X."/>
            <person name="Zhu J."/>
            <person name="Ruan X."/>
            <person name="Zhao L."/>
            <person name="Wei J."/>
            <person name="Que T."/>
            <person name="Du C."/>
            <person name="Cheng J."/>
            <person name="Dai P."/>
            <person name="Han X."/>
            <person name="Huang E."/>
            <person name="Gao Y."/>
            <person name="Liu J."/>
            <person name="Shao H."/>
            <person name="Ye R."/>
            <person name="Li L."/>
            <person name="Wei W."/>
            <person name="Wang X."/>
            <person name="Wang C."/>
            <person name="Yang T."/>
            <person name="Huo Q."/>
            <person name="Li W."/>
            <person name="Guo W."/>
            <person name="Chen H."/>
            <person name="Zhou L."/>
            <person name="Ni X."/>
            <person name="Tian J."/>
            <person name="Zhou Y."/>
            <person name="Sheng Y."/>
            <person name="Liu T."/>
            <person name="Pan Y."/>
            <person name="Xia L."/>
            <person name="Li J."/>
            <person name="Zhao F."/>
            <person name="Cao W."/>
        </authorList>
    </citation>
    <scope>NUCLEOTIDE SEQUENCE</scope>
    <source>
        <strain evidence="1">Dsil-2018</strain>
    </source>
</reference>
<evidence type="ECO:0000313" key="1">
    <source>
        <dbReference type="EMBL" id="KAH7978781.1"/>
    </source>
</evidence>
<dbReference type="Proteomes" id="UP000821865">
    <property type="component" value="Chromosome 1"/>
</dbReference>